<dbReference type="SUPFAM" id="SSF52172">
    <property type="entry name" value="CheY-like"/>
    <property type="match status" value="1"/>
</dbReference>
<feature type="domain" description="Response regulatory" evidence="7">
    <location>
        <begin position="18"/>
        <end position="135"/>
    </location>
</feature>
<keyword evidence="5" id="KW-0804">Transcription</keyword>
<evidence type="ECO:0000256" key="4">
    <source>
        <dbReference type="ARBA" id="ARBA00023125"/>
    </source>
</evidence>
<keyword evidence="4" id="KW-0238">DNA-binding</keyword>
<dbReference type="InterPro" id="IPR016032">
    <property type="entry name" value="Sig_transdc_resp-reg_C-effctor"/>
</dbReference>
<protein>
    <submittedName>
        <fullName evidence="8">Response regulator</fullName>
    </submittedName>
</protein>
<dbReference type="PANTHER" id="PTHR48111">
    <property type="entry name" value="REGULATOR OF RPOS"/>
    <property type="match status" value="1"/>
</dbReference>
<dbReference type="InterPro" id="IPR039420">
    <property type="entry name" value="WalR-like"/>
</dbReference>
<dbReference type="SUPFAM" id="SSF46894">
    <property type="entry name" value="C-terminal effector domain of the bipartite response regulators"/>
    <property type="match status" value="1"/>
</dbReference>
<dbReference type="RefSeq" id="WP_378225463.1">
    <property type="nucleotide sequence ID" value="NZ_JBHRTK010000034.1"/>
</dbReference>
<dbReference type="InterPro" id="IPR001789">
    <property type="entry name" value="Sig_transdc_resp-reg_receiver"/>
</dbReference>
<dbReference type="CDD" id="cd17574">
    <property type="entry name" value="REC_OmpR"/>
    <property type="match status" value="1"/>
</dbReference>
<evidence type="ECO:0000256" key="2">
    <source>
        <dbReference type="ARBA" id="ARBA00023012"/>
    </source>
</evidence>
<dbReference type="Pfam" id="PF00072">
    <property type="entry name" value="Response_reg"/>
    <property type="match status" value="1"/>
</dbReference>
<dbReference type="InterPro" id="IPR000792">
    <property type="entry name" value="Tscrpt_reg_LuxR_C"/>
</dbReference>
<sequence length="359" mass="38930">MTTAPSLEPDIASDRRKTILCVEDEADLRSDIVEELVSAGYHVVEAGNGREALLELEAVRPDLILCDITMPELGGYELMAQLRANRPDLAEVPFIFLTALGDRADVLNGKRAGADDYLVKPVDYDDLLATIRSRLRLVERVRQSLLADLYARQQQMIEQAVRDGEITLAALAAALDRLSIGIFVLEESGEVRMINEAGRQLVRQADGLSLTSAGLLARLARPPHSLKNALAVLQAGSASQTLAVEREEGRPLILHLSSLALPGSNGRHAMALVVDPDREAEISAEVLASLFGCTAAESRLAAALVAGKRLEEIGEEFGVKQTTITFHLKNLLQKTHTHRQADLVALLIRATLPLSMSSD</sequence>
<name>A0ABV7KJP8_9HYPH</name>
<proteinExistence type="predicted"/>
<dbReference type="Gene3D" id="1.10.10.10">
    <property type="entry name" value="Winged helix-like DNA-binding domain superfamily/Winged helix DNA-binding domain"/>
    <property type="match status" value="1"/>
</dbReference>
<dbReference type="Proteomes" id="UP001595583">
    <property type="component" value="Unassembled WGS sequence"/>
</dbReference>
<keyword evidence="1 6" id="KW-0597">Phosphoprotein</keyword>
<evidence type="ECO:0000256" key="6">
    <source>
        <dbReference type="PROSITE-ProRule" id="PRU00169"/>
    </source>
</evidence>
<evidence type="ECO:0000256" key="3">
    <source>
        <dbReference type="ARBA" id="ARBA00023015"/>
    </source>
</evidence>
<evidence type="ECO:0000313" key="9">
    <source>
        <dbReference type="Proteomes" id="UP001595583"/>
    </source>
</evidence>
<dbReference type="PANTHER" id="PTHR48111:SF1">
    <property type="entry name" value="TWO-COMPONENT RESPONSE REGULATOR ORR33"/>
    <property type="match status" value="1"/>
</dbReference>
<keyword evidence="9" id="KW-1185">Reference proteome</keyword>
<dbReference type="InterPro" id="IPR011006">
    <property type="entry name" value="CheY-like_superfamily"/>
</dbReference>
<dbReference type="Gene3D" id="3.40.50.2300">
    <property type="match status" value="1"/>
</dbReference>
<dbReference type="EMBL" id="JBHRTK010000034">
    <property type="protein sequence ID" value="MFC3209243.1"/>
    <property type="molecule type" value="Genomic_DNA"/>
</dbReference>
<reference evidence="9" key="1">
    <citation type="journal article" date="2019" name="Int. J. Syst. Evol. Microbiol.">
        <title>The Global Catalogue of Microorganisms (GCM) 10K type strain sequencing project: providing services to taxonomists for standard genome sequencing and annotation.</title>
        <authorList>
            <consortium name="The Broad Institute Genomics Platform"/>
            <consortium name="The Broad Institute Genome Sequencing Center for Infectious Disease"/>
            <person name="Wu L."/>
            <person name="Ma J."/>
        </authorList>
    </citation>
    <scope>NUCLEOTIDE SEQUENCE [LARGE SCALE GENOMIC DNA]</scope>
    <source>
        <strain evidence="9">KCTC 52165</strain>
    </source>
</reference>
<gene>
    <name evidence="8" type="ORF">ACFOHJ_23765</name>
</gene>
<comment type="caution">
    <text evidence="8">The sequence shown here is derived from an EMBL/GenBank/DDBJ whole genome shotgun (WGS) entry which is preliminary data.</text>
</comment>
<feature type="modified residue" description="4-aspartylphosphate" evidence="6">
    <location>
        <position position="67"/>
    </location>
</feature>
<evidence type="ECO:0000313" key="8">
    <source>
        <dbReference type="EMBL" id="MFC3209243.1"/>
    </source>
</evidence>
<organism evidence="8 9">
    <name type="scientific">Aquamicrobium soli</name>
    <dbReference type="NCBI Taxonomy" id="1811518"/>
    <lineage>
        <taxon>Bacteria</taxon>
        <taxon>Pseudomonadati</taxon>
        <taxon>Pseudomonadota</taxon>
        <taxon>Alphaproteobacteria</taxon>
        <taxon>Hyphomicrobiales</taxon>
        <taxon>Phyllobacteriaceae</taxon>
        <taxon>Aquamicrobium</taxon>
    </lineage>
</organism>
<evidence type="ECO:0000259" key="7">
    <source>
        <dbReference type="PROSITE" id="PS50110"/>
    </source>
</evidence>
<keyword evidence="3" id="KW-0805">Transcription regulation</keyword>
<dbReference type="SMART" id="SM00421">
    <property type="entry name" value="HTH_LUXR"/>
    <property type="match status" value="1"/>
</dbReference>
<keyword evidence="2" id="KW-0902">Two-component regulatory system</keyword>
<evidence type="ECO:0000256" key="1">
    <source>
        <dbReference type="ARBA" id="ARBA00022553"/>
    </source>
</evidence>
<accession>A0ABV7KJP8</accession>
<dbReference type="SMART" id="SM00448">
    <property type="entry name" value="REC"/>
    <property type="match status" value="1"/>
</dbReference>
<dbReference type="Pfam" id="PF00196">
    <property type="entry name" value="GerE"/>
    <property type="match status" value="1"/>
</dbReference>
<evidence type="ECO:0000256" key="5">
    <source>
        <dbReference type="ARBA" id="ARBA00023163"/>
    </source>
</evidence>
<dbReference type="InterPro" id="IPR036388">
    <property type="entry name" value="WH-like_DNA-bd_sf"/>
</dbReference>
<dbReference type="PROSITE" id="PS50110">
    <property type="entry name" value="RESPONSE_REGULATORY"/>
    <property type="match status" value="1"/>
</dbReference>